<evidence type="ECO:0000313" key="2">
    <source>
        <dbReference type="EMBL" id="SNT03044.1"/>
    </source>
</evidence>
<dbReference type="AlphaFoldDB" id="A0A239JEA7"/>
<dbReference type="Proteomes" id="UP000198304">
    <property type="component" value="Unassembled WGS sequence"/>
</dbReference>
<dbReference type="InterPro" id="IPR000032">
    <property type="entry name" value="HPr-like"/>
</dbReference>
<dbReference type="Pfam" id="PF00381">
    <property type="entry name" value="PTS-HPr"/>
    <property type="match status" value="1"/>
</dbReference>
<sequence length="79" mass="8991">MLKVTFKEVKDIQAFVDMASKLNGKVYIKSGEYTMNAKSLLGVMAIVEQNPNDIVIETESEEDTQTMFTFLMEGRHLKD</sequence>
<reference evidence="2 3" key="1">
    <citation type="submission" date="2017-06" db="EMBL/GenBank/DDBJ databases">
        <authorList>
            <person name="Kim H.J."/>
            <person name="Triplett B.A."/>
        </authorList>
    </citation>
    <scope>NUCLEOTIDE SEQUENCE [LARGE SCALE GENOMIC DNA]</scope>
    <source>
        <strain evidence="2 3">SCA</strain>
    </source>
</reference>
<feature type="domain" description="HPr" evidence="1">
    <location>
        <begin position="13"/>
        <end position="67"/>
    </location>
</feature>
<dbReference type="EMBL" id="FZOJ01000034">
    <property type="protein sequence ID" value="SNT03044.1"/>
    <property type="molecule type" value="Genomic_DNA"/>
</dbReference>
<dbReference type="InterPro" id="IPR035895">
    <property type="entry name" value="HPr-like_sf"/>
</dbReference>
<evidence type="ECO:0000313" key="3">
    <source>
        <dbReference type="Proteomes" id="UP000198304"/>
    </source>
</evidence>
<protein>
    <submittedName>
        <fullName evidence="2">PTS HPr component phosphorylation site</fullName>
    </submittedName>
</protein>
<accession>A0A239JEA7</accession>
<keyword evidence="3" id="KW-1185">Reference proteome</keyword>
<dbReference type="RefSeq" id="WP_089284926.1">
    <property type="nucleotide sequence ID" value="NZ_FZOJ01000034.1"/>
</dbReference>
<evidence type="ECO:0000259" key="1">
    <source>
        <dbReference type="Pfam" id="PF00381"/>
    </source>
</evidence>
<gene>
    <name evidence="2" type="ORF">SAMN05446037_103435</name>
</gene>
<organism evidence="2 3">
    <name type="scientific">Anaerovirgula multivorans</name>
    <dbReference type="NCBI Taxonomy" id="312168"/>
    <lineage>
        <taxon>Bacteria</taxon>
        <taxon>Bacillati</taxon>
        <taxon>Bacillota</taxon>
        <taxon>Clostridia</taxon>
        <taxon>Peptostreptococcales</taxon>
        <taxon>Natronincolaceae</taxon>
        <taxon>Anaerovirgula</taxon>
    </lineage>
</organism>
<dbReference type="OrthoDB" id="1752843at2"/>
<proteinExistence type="predicted"/>
<dbReference type="Gene3D" id="3.30.1340.10">
    <property type="entry name" value="HPr-like"/>
    <property type="match status" value="1"/>
</dbReference>
<name>A0A239JEA7_9FIRM</name>
<dbReference type="SUPFAM" id="SSF55594">
    <property type="entry name" value="HPr-like"/>
    <property type="match status" value="1"/>
</dbReference>